<dbReference type="SUPFAM" id="SSF53300">
    <property type="entry name" value="vWA-like"/>
    <property type="match status" value="1"/>
</dbReference>
<dbReference type="AlphaFoldDB" id="A0A166KAV5"/>
<organism evidence="1 2">
    <name type="scientific">Athelia psychrophila</name>
    <dbReference type="NCBI Taxonomy" id="1759441"/>
    <lineage>
        <taxon>Eukaryota</taxon>
        <taxon>Fungi</taxon>
        <taxon>Dikarya</taxon>
        <taxon>Basidiomycota</taxon>
        <taxon>Agaricomycotina</taxon>
        <taxon>Agaricomycetes</taxon>
        <taxon>Agaricomycetidae</taxon>
        <taxon>Atheliales</taxon>
        <taxon>Atheliaceae</taxon>
        <taxon>Athelia</taxon>
    </lineage>
</organism>
<name>A0A166KAV5_9AGAM</name>
<keyword evidence="2" id="KW-1185">Reference proteome</keyword>
<dbReference type="OrthoDB" id="2142598at2759"/>
<dbReference type="InterPro" id="IPR036465">
    <property type="entry name" value="vWFA_dom_sf"/>
</dbReference>
<proteinExistence type="predicted"/>
<evidence type="ECO:0000313" key="2">
    <source>
        <dbReference type="Proteomes" id="UP000076532"/>
    </source>
</evidence>
<dbReference type="EMBL" id="KV417545">
    <property type="protein sequence ID" value="KZP21716.1"/>
    <property type="molecule type" value="Genomic_DNA"/>
</dbReference>
<reference evidence="1 2" key="1">
    <citation type="journal article" date="2016" name="Mol. Biol. Evol.">
        <title>Comparative Genomics of Early-Diverging Mushroom-Forming Fungi Provides Insights into the Origins of Lignocellulose Decay Capabilities.</title>
        <authorList>
            <person name="Nagy L.G."/>
            <person name="Riley R."/>
            <person name="Tritt A."/>
            <person name="Adam C."/>
            <person name="Daum C."/>
            <person name="Floudas D."/>
            <person name="Sun H."/>
            <person name="Yadav J.S."/>
            <person name="Pangilinan J."/>
            <person name="Larsson K.H."/>
            <person name="Matsuura K."/>
            <person name="Barry K."/>
            <person name="Labutti K."/>
            <person name="Kuo R."/>
            <person name="Ohm R.A."/>
            <person name="Bhattacharya S.S."/>
            <person name="Shirouzu T."/>
            <person name="Yoshinaga Y."/>
            <person name="Martin F.M."/>
            <person name="Grigoriev I.V."/>
            <person name="Hibbett D.S."/>
        </authorList>
    </citation>
    <scope>NUCLEOTIDE SEQUENCE [LARGE SCALE GENOMIC DNA]</scope>
    <source>
        <strain evidence="1 2">CBS 109695</strain>
    </source>
</reference>
<sequence>MGYVSNGDAFLSNDRYRKKGYTRQVPALPIHKAFSEMQHQAHDGKIKVDTMVLLDVSSSMGFDHMGFDQPRHIHVVHNILRRAISHMETRDQYPDSQGHKGVETVMFNSASERLGKIDHVNFETQWQRIQARVYGGGGTCVMSGWNQCKKLHFELHGGNGNAYYDEVFGWQANQSMPKLSLLVMLDGEAIDMDEFELELLGETWCYTTIVLIGQEDCPNHHRHANELERICAANDHIQFYDCHGRICERLVVHDVLQRVYAENAPDRSEIMDPHFDLPPPAYSKHDRPTPRYGAYPGIGPGSPSNLAPGMNMAGGVGGVF</sequence>
<dbReference type="STRING" id="436010.A0A166KAV5"/>
<gene>
    <name evidence="1" type="ORF">FIBSPDRAFT_500313</name>
</gene>
<protein>
    <recommendedName>
        <fullName evidence="3">VWFA domain-containing protein</fullName>
    </recommendedName>
</protein>
<accession>A0A166KAV5</accession>
<evidence type="ECO:0008006" key="3">
    <source>
        <dbReference type="Google" id="ProtNLM"/>
    </source>
</evidence>
<dbReference type="Proteomes" id="UP000076532">
    <property type="component" value="Unassembled WGS sequence"/>
</dbReference>
<evidence type="ECO:0000313" key="1">
    <source>
        <dbReference type="EMBL" id="KZP21716.1"/>
    </source>
</evidence>